<dbReference type="FunFam" id="2.10.25.10:FF:000240">
    <property type="entry name" value="Vitamin K-dependent protein S"/>
    <property type="match status" value="1"/>
</dbReference>
<evidence type="ECO:0000256" key="6">
    <source>
        <dbReference type="SAM" id="MobiDB-lite"/>
    </source>
</evidence>
<feature type="region of interest" description="Disordered" evidence="6">
    <location>
        <begin position="177"/>
        <end position="196"/>
    </location>
</feature>
<dbReference type="PROSITE" id="PS01186">
    <property type="entry name" value="EGF_2"/>
    <property type="match status" value="1"/>
</dbReference>
<dbReference type="Pfam" id="PF18744">
    <property type="entry name" value="SNAD1"/>
    <property type="match status" value="2"/>
</dbReference>
<dbReference type="InterPro" id="IPR000742">
    <property type="entry name" value="EGF"/>
</dbReference>
<dbReference type="InterPro" id="IPR000152">
    <property type="entry name" value="EGF-type_Asp/Asn_hydroxyl_site"/>
</dbReference>
<evidence type="ECO:0000256" key="4">
    <source>
        <dbReference type="ARBA" id="ARBA00023157"/>
    </source>
</evidence>
<dbReference type="PROSITE" id="PS00010">
    <property type="entry name" value="ASX_HYDROXYL"/>
    <property type="match status" value="1"/>
</dbReference>
<keyword evidence="4" id="KW-1015">Disulfide bond</keyword>
<dbReference type="InterPro" id="IPR040958">
    <property type="entry name" value="SNAD1"/>
</dbReference>
<dbReference type="PANTHER" id="PTHR24050">
    <property type="entry name" value="PA14 DOMAIN-CONTAINING PROTEIN"/>
    <property type="match status" value="1"/>
</dbReference>
<dbReference type="EMBL" id="RJVU01024579">
    <property type="protein sequence ID" value="ROL49897.1"/>
    <property type="molecule type" value="Genomic_DNA"/>
</dbReference>
<dbReference type="AlphaFoldDB" id="A0A3N0YUL4"/>
<evidence type="ECO:0000313" key="8">
    <source>
        <dbReference type="EMBL" id="ROL49897.1"/>
    </source>
</evidence>
<dbReference type="Gene3D" id="2.10.25.10">
    <property type="entry name" value="Laminin"/>
    <property type="match status" value="2"/>
</dbReference>
<feature type="domain" description="EGF-like" evidence="7">
    <location>
        <begin position="310"/>
        <end position="350"/>
    </location>
</feature>
<dbReference type="Proteomes" id="UP000281406">
    <property type="component" value="Unassembled WGS sequence"/>
</dbReference>
<protein>
    <submittedName>
        <fullName evidence="8">Signal peptide, CUB and EGF-like domain-containing protein 2</fullName>
    </submittedName>
</protein>
<keyword evidence="1 5" id="KW-0245">EGF-like domain</keyword>
<evidence type="ECO:0000256" key="2">
    <source>
        <dbReference type="ARBA" id="ARBA00022729"/>
    </source>
</evidence>
<dbReference type="PROSITE" id="PS50026">
    <property type="entry name" value="EGF_3"/>
    <property type="match status" value="1"/>
</dbReference>
<dbReference type="InterPro" id="IPR052235">
    <property type="entry name" value="Nephronectin_domain"/>
</dbReference>
<dbReference type="GO" id="GO:0005509">
    <property type="term" value="F:calcium ion binding"/>
    <property type="evidence" value="ECO:0007669"/>
    <property type="project" value="InterPro"/>
</dbReference>
<dbReference type="SUPFAM" id="SSF57196">
    <property type="entry name" value="EGF/Laminin"/>
    <property type="match status" value="2"/>
</dbReference>
<reference evidence="8 9" key="1">
    <citation type="submission" date="2018-10" db="EMBL/GenBank/DDBJ databases">
        <title>Genome assembly for a Yunnan-Guizhou Plateau 3E fish, Anabarilius grahami (Regan), and its evolutionary and genetic applications.</title>
        <authorList>
            <person name="Jiang W."/>
        </authorList>
    </citation>
    <scope>NUCLEOTIDE SEQUENCE [LARGE SCALE GENOMIC DNA]</scope>
    <source>
        <strain evidence="8">AG-KIZ</strain>
        <tissue evidence="8">Muscle</tissue>
    </source>
</reference>
<keyword evidence="2" id="KW-0732">Signal</keyword>
<dbReference type="PANTHER" id="PTHR24050:SF27">
    <property type="entry name" value="FIBRILLIN-1"/>
    <property type="match status" value="1"/>
</dbReference>
<feature type="compositionally biased region" description="Polar residues" evidence="6">
    <location>
        <begin position="179"/>
        <end position="196"/>
    </location>
</feature>
<proteinExistence type="predicted"/>
<evidence type="ECO:0000256" key="3">
    <source>
        <dbReference type="ARBA" id="ARBA00022737"/>
    </source>
</evidence>
<organism evidence="8 9">
    <name type="scientific">Anabarilius grahami</name>
    <name type="common">Kanglang fish</name>
    <name type="synonym">Barilius grahami</name>
    <dbReference type="NCBI Taxonomy" id="495550"/>
    <lineage>
        <taxon>Eukaryota</taxon>
        <taxon>Metazoa</taxon>
        <taxon>Chordata</taxon>
        <taxon>Craniata</taxon>
        <taxon>Vertebrata</taxon>
        <taxon>Euteleostomi</taxon>
        <taxon>Actinopterygii</taxon>
        <taxon>Neopterygii</taxon>
        <taxon>Teleostei</taxon>
        <taxon>Ostariophysi</taxon>
        <taxon>Cypriniformes</taxon>
        <taxon>Xenocyprididae</taxon>
        <taxon>Xenocypridinae</taxon>
        <taxon>Xenocypridinae incertae sedis</taxon>
        <taxon>Anabarilius</taxon>
    </lineage>
</organism>
<dbReference type="Pfam" id="PF07645">
    <property type="entry name" value="EGF_CA"/>
    <property type="match status" value="2"/>
</dbReference>
<comment type="caution">
    <text evidence="5">Lacks conserved residue(s) required for the propagation of feature annotation.</text>
</comment>
<sequence length="897" mass="99565">MEKSPAHTPSTESEFLLALMDSSFVFGEEVSLPPLIPPESSSSASDLLTLHNLPLPPPLQSPNQNSLSHGPSSVYFPALNHSGYPISAVFHQPLCFSSAHSQWCGSTSGLQCTSSTWKWEHQGSASGLRSRHSTLVRRPDSFAPSSLGSSKDRRAFSSTGLLPPSAPARTVERSALPGSFSTSAAPGSDVGSTSPRTCGSFTMLRPSTSTAQFGSAFPQTPPLASVAPVPPQPSVGPTSIGFLASARPQVCIETLTTLAPPSINAAVGRHPGCGLDIDECKELNGGCQQTCINTFGSYHCECRAGFRCIDIDECEELNGGCQETCVNTLGSYHCECRAGFHIHADNHTCIGDGLKGSSRPLPNGDHPIYKRVNKRVNRRYECQYAAAINVPKDQCQQNFNQNNFLTQENAVNVRKAINDDSNALYEGSELIAAGTRKVVYRQKQFNMHSEYLLLNPANNSPMTRLLNKRNDGCSVFYTFNSPCVDTCLDATGRHSIIDALNNWNRHGGIKAFVFKKFWKYDETNTEIDLQADFKQIVAHVPLFRCASVDLRVFIFCLLHLCIQCDQMPVNTNVLAKIIQYFDDKLQPTNYDRPNQYSVVIRASLKGLVVLIQADVNPATLARMIQYFDDNVQPKTKPDVQYAIAITVPQAQCTQEGSDIQTVFSREDAQNVRNILNNGEKCVLCTPSQNVIAARPTQKPREHAEHFLLYPIGNSPMDKLLALADQNSCIVFYSYNSPCVTRCIQSDDNILNGLENWKNIRKEAMNVFVFEKIWQKDEWRKDMEKDLLKIHAQVPLYRCDINNNVMECQDCVEKNTGKRAATDPLDGGQDPLMETIGLSQLEMKHQHITLRRETVCVWMHERNQVSGTSLLMPRPLQQSSLSERLVRLKISRAEQHEE</sequence>
<dbReference type="CDD" id="cd00054">
    <property type="entry name" value="EGF_CA"/>
    <property type="match status" value="2"/>
</dbReference>
<keyword evidence="9" id="KW-1185">Reference proteome</keyword>
<dbReference type="GO" id="GO:0005576">
    <property type="term" value="C:extracellular region"/>
    <property type="evidence" value="ECO:0007669"/>
    <property type="project" value="UniProtKB-SubCell"/>
</dbReference>
<dbReference type="InterPro" id="IPR018097">
    <property type="entry name" value="EGF_Ca-bd_CS"/>
</dbReference>
<name>A0A3N0YUL4_ANAGA</name>
<accession>A0A3N0YUL4</accession>
<dbReference type="SMART" id="SM00181">
    <property type="entry name" value="EGF"/>
    <property type="match status" value="2"/>
</dbReference>
<keyword evidence="3" id="KW-0677">Repeat</keyword>
<feature type="region of interest" description="Disordered" evidence="6">
    <location>
        <begin position="128"/>
        <end position="169"/>
    </location>
</feature>
<dbReference type="PROSITE" id="PS01187">
    <property type="entry name" value="EGF_CA"/>
    <property type="match status" value="1"/>
</dbReference>
<dbReference type="InterPro" id="IPR049883">
    <property type="entry name" value="NOTCH1_EGF-like"/>
</dbReference>
<evidence type="ECO:0000259" key="7">
    <source>
        <dbReference type="PROSITE" id="PS50026"/>
    </source>
</evidence>
<comment type="caution">
    <text evidence="8">The sequence shown here is derived from an EMBL/GenBank/DDBJ whole genome shotgun (WGS) entry which is preliminary data.</text>
</comment>
<evidence type="ECO:0000313" key="9">
    <source>
        <dbReference type="Proteomes" id="UP000281406"/>
    </source>
</evidence>
<dbReference type="SMART" id="SM00179">
    <property type="entry name" value="EGF_CA"/>
    <property type="match status" value="2"/>
</dbReference>
<evidence type="ECO:0000256" key="5">
    <source>
        <dbReference type="PROSITE-ProRule" id="PRU00076"/>
    </source>
</evidence>
<dbReference type="InterPro" id="IPR001881">
    <property type="entry name" value="EGF-like_Ca-bd_dom"/>
</dbReference>
<dbReference type="OrthoDB" id="8554583at2759"/>
<gene>
    <name evidence="8" type="ORF">DPX16_6305</name>
</gene>
<evidence type="ECO:0000256" key="1">
    <source>
        <dbReference type="ARBA" id="ARBA00022536"/>
    </source>
</evidence>